<reference evidence="1" key="1">
    <citation type="submission" date="2025-08" db="UniProtKB">
        <authorList>
            <consortium name="Ensembl"/>
        </authorList>
    </citation>
    <scope>IDENTIFICATION</scope>
</reference>
<sequence>LLLLHLQHAKGHSSPSFSCTLTSPWVPGRFIESHQSPEEVALQRWGLVKQLPRVWILSSTSCPMDGADPLLIVQH</sequence>
<keyword evidence="2" id="KW-1185">Reference proteome</keyword>
<proteinExistence type="predicted"/>
<dbReference type="Ensembl" id="ENSAOWT00000031266.1">
    <property type="protein sequence ID" value="ENSAOWP00000027587.1"/>
    <property type="gene ID" value="ENSAOWG00000018593.1"/>
</dbReference>
<organism evidence="1 2">
    <name type="scientific">Apteryx owenii</name>
    <name type="common">Little spotted kiwi</name>
    <dbReference type="NCBI Taxonomy" id="8824"/>
    <lineage>
        <taxon>Eukaryota</taxon>
        <taxon>Metazoa</taxon>
        <taxon>Chordata</taxon>
        <taxon>Craniata</taxon>
        <taxon>Vertebrata</taxon>
        <taxon>Euteleostomi</taxon>
        <taxon>Archelosauria</taxon>
        <taxon>Archosauria</taxon>
        <taxon>Dinosauria</taxon>
        <taxon>Saurischia</taxon>
        <taxon>Theropoda</taxon>
        <taxon>Coelurosauria</taxon>
        <taxon>Aves</taxon>
        <taxon>Palaeognathae</taxon>
        <taxon>Apterygiformes</taxon>
        <taxon>Apterygidae</taxon>
        <taxon>Apteryx</taxon>
    </lineage>
</organism>
<dbReference type="Proteomes" id="UP000694424">
    <property type="component" value="Unplaced"/>
</dbReference>
<dbReference type="AlphaFoldDB" id="A0A8B9QML9"/>
<reference evidence="1" key="2">
    <citation type="submission" date="2025-09" db="UniProtKB">
        <authorList>
            <consortium name="Ensembl"/>
        </authorList>
    </citation>
    <scope>IDENTIFICATION</scope>
</reference>
<accession>A0A8B9QML9</accession>
<evidence type="ECO:0000313" key="2">
    <source>
        <dbReference type="Proteomes" id="UP000694424"/>
    </source>
</evidence>
<evidence type="ECO:0000313" key="1">
    <source>
        <dbReference type="Ensembl" id="ENSAOWP00000027587.1"/>
    </source>
</evidence>
<protein>
    <submittedName>
        <fullName evidence="1">Uncharacterized protein</fullName>
    </submittedName>
</protein>
<name>A0A8B9QML9_APTOW</name>